<evidence type="ECO:0000313" key="2">
    <source>
        <dbReference type="EMBL" id="KAK3579022.1"/>
    </source>
</evidence>
<evidence type="ECO:0000313" key="3">
    <source>
        <dbReference type="Proteomes" id="UP001195483"/>
    </source>
</evidence>
<dbReference type="EMBL" id="JAEAOA010002045">
    <property type="protein sequence ID" value="KAK3579022.1"/>
    <property type="molecule type" value="Genomic_DNA"/>
</dbReference>
<comment type="caution">
    <text evidence="2">The sequence shown here is derived from an EMBL/GenBank/DDBJ whole genome shotgun (WGS) entry which is preliminary data.</text>
</comment>
<dbReference type="AlphaFoldDB" id="A0AAE0RSV5"/>
<feature type="region of interest" description="Disordered" evidence="1">
    <location>
        <begin position="1"/>
        <end position="54"/>
    </location>
</feature>
<name>A0AAE0RSV5_9BIVA</name>
<sequence length="54" mass="6217">MEEAIQQNHITPDHKRNPAKIPSNKNVIDDQAYSLQNHGKKKEELESDMDEGED</sequence>
<proteinExistence type="predicted"/>
<reference evidence="2" key="2">
    <citation type="journal article" date="2021" name="Genome Biol. Evol.">
        <title>Developing a high-quality reference genome for a parasitic bivalve with doubly uniparental inheritance (Bivalvia: Unionida).</title>
        <authorList>
            <person name="Smith C.H."/>
        </authorList>
    </citation>
    <scope>NUCLEOTIDE SEQUENCE</scope>
    <source>
        <strain evidence="2">CHS0354</strain>
        <tissue evidence="2">Mantle</tissue>
    </source>
</reference>
<protein>
    <submittedName>
        <fullName evidence="2">Uncharacterized protein</fullName>
    </submittedName>
</protein>
<accession>A0AAE0RSV5</accession>
<dbReference type="Proteomes" id="UP001195483">
    <property type="component" value="Unassembled WGS sequence"/>
</dbReference>
<feature type="compositionally biased region" description="Polar residues" evidence="1">
    <location>
        <begin position="1"/>
        <end position="10"/>
    </location>
</feature>
<reference evidence="2" key="1">
    <citation type="journal article" date="2021" name="Genome Biol. Evol.">
        <title>A High-Quality Reference Genome for a Parasitic Bivalve with Doubly Uniparental Inheritance (Bivalvia: Unionida).</title>
        <authorList>
            <person name="Smith C.H."/>
        </authorList>
    </citation>
    <scope>NUCLEOTIDE SEQUENCE</scope>
    <source>
        <strain evidence="2">CHS0354</strain>
    </source>
</reference>
<reference evidence="2" key="3">
    <citation type="submission" date="2023-05" db="EMBL/GenBank/DDBJ databases">
        <authorList>
            <person name="Smith C.H."/>
        </authorList>
    </citation>
    <scope>NUCLEOTIDE SEQUENCE</scope>
    <source>
        <strain evidence="2">CHS0354</strain>
        <tissue evidence="2">Mantle</tissue>
    </source>
</reference>
<keyword evidence="3" id="KW-1185">Reference proteome</keyword>
<feature type="compositionally biased region" description="Acidic residues" evidence="1">
    <location>
        <begin position="45"/>
        <end position="54"/>
    </location>
</feature>
<organism evidence="2 3">
    <name type="scientific">Potamilus streckersoni</name>
    <dbReference type="NCBI Taxonomy" id="2493646"/>
    <lineage>
        <taxon>Eukaryota</taxon>
        <taxon>Metazoa</taxon>
        <taxon>Spiralia</taxon>
        <taxon>Lophotrochozoa</taxon>
        <taxon>Mollusca</taxon>
        <taxon>Bivalvia</taxon>
        <taxon>Autobranchia</taxon>
        <taxon>Heteroconchia</taxon>
        <taxon>Palaeoheterodonta</taxon>
        <taxon>Unionida</taxon>
        <taxon>Unionoidea</taxon>
        <taxon>Unionidae</taxon>
        <taxon>Ambleminae</taxon>
        <taxon>Lampsilini</taxon>
        <taxon>Potamilus</taxon>
    </lineage>
</organism>
<evidence type="ECO:0000256" key="1">
    <source>
        <dbReference type="SAM" id="MobiDB-lite"/>
    </source>
</evidence>
<gene>
    <name evidence="2" type="ORF">CHS0354_034821</name>
</gene>